<keyword evidence="1" id="KW-0812">Transmembrane</keyword>
<proteinExistence type="predicted"/>
<feature type="transmembrane region" description="Helical" evidence="1">
    <location>
        <begin position="168"/>
        <end position="186"/>
    </location>
</feature>
<feature type="transmembrane region" description="Helical" evidence="1">
    <location>
        <begin position="140"/>
        <end position="161"/>
    </location>
</feature>
<keyword evidence="3" id="KW-1185">Reference proteome</keyword>
<dbReference type="Proteomes" id="UP000008311">
    <property type="component" value="Unassembled WGS sequence"/>
</dbReference>
<evidence type="ECO:0000313" key="2">
    <source>
        <dbReference type="EMBL" id="EEF28896.1"/>
    </source>
</evidence>
<organism evidence="2 3">
    <name type="scientific">Ricinus communis</name>
    <name type="common">Castor bean</name>
    <dbReference type="NCBI Taxonomy" id="3988"/>
    <lineage>
        <taxon>Eukaryota</taxon>
        <taxon>Viridiplantae</taxon>
        <taxon>Streptophyta</taxon>
        <taxon>Embryophyta</taxon>
        <taxon>Tracheophyta</taxon>
        <taxon>Spermatophyta</taxon>
        <taxon>Magnoliopsida</taxon>
        <taxon>eudicotyledons</taxon>
        <taxon>Gunneridae</taxon>
        <taxon>Pentapetalae</taxon>
        <taxon>rosids</taxon>
        <taxon>fabids</taxon>
        <taxon>Malpighiales</taxon>
        <taxon>Euphorbiaceae</taxon>
        <taxon>Acalyphoideae</taxon>
        <taxon>Acalypheae</taxon>
        <taxon>Ricinus</taxon>
    </lineage>
</organism>
<evidence type="ECO:0000256" key="1">
    <source>
        <dbReference type="SAM" id="Phobius"/>
    </source>
</evidence>
<dbReference type="InParanoid" id="B9T5H3"/>
<dbReference type="EMBL" id="EQ974528">
    <property type="protein sequence ID" value="EEF28896.1"/>
    <property type="molecule type" value="Genomic_DNA"/>
</dbReference>
<dbReference type="AlphaFoldDB" id="B9T5H3"/>
<feature type="transmembrane region" description="Helical" evidence="1">
    <location>
        <begin position="79"/>
        <end position="100"/>
    </location>
</feature>
<feature type="transmembrane region" description="Helical" evidence="1">
    <location>
        <begin position="112"/>
        <end position="134"/>
    </location>
</feature>
<keyword evidence="1" id="KW-0472">Membrane</keyword>
<accession>B9T5H3</accession>
<keyword evidence="1" id="KW-1133">Transmembrane helix</keyword>
<reference evidence="3" key="1">
    <citation type="journal article" date="2010" name="Nat. Biotechnol.">
        <title>Draft genome sequence of the oilseed species Ricinus communis.</title>
        <authorList>
            <person name="Chan A.P."/>
            <person name="Crabtree J."/>
            <person name="Zhao Q."/>
            <person name="Lorenzi H."/>
            <person name="Orvis J."/>
            <person name="Puiu D."/>
            <person name="Melake-Berhan A."/>
            <person name="Jones K.M."/>
            <person name="Redman J."/>
            <person name="Chen G."/>
            <person name="Cahoon E.B."/>
            <person name="Gedil M."/>
            <person name="Stanke M."/>
            <person name="Haas B.J."/>
            <person name="Wortman J.R."/>
            <person name="Fraser-Liggett C.M."/>
            <person name="Ravel J."/>
            <person name="Rabinowicz P.D."/>
        </authorList>
    </citation>
    <scope>NUCLEOTIDE SEQUENCE [LARGE SCALE GENOMIC DNA]</scope>
    <source>
        <strain evidence="3">cv. Hale</strain>
    </source>
</reference>
<gene>
    <name evidence="2" type="ORF">RCOM_0095470</name>
</gene>
<protein>
    <submittedName>
        <fullName evidence="2">Uncharacterized protein</fullName>
    </submittedName>
</protein>
<evidence type="ECO:0000313" key="3">
    <source>
        <dbReference type="Proteomes" id="UP000008311"/>
    </source>
</evidence>
<name>B9T5H3_RICCO</name>
<sequence>MFSFTLISSPFVFDQINRPRDPSKSPSSSELEMVVIDLSEELSAKTTSLKQVEIEKKNYFARNSSKKGTLDGWGGGRTFGIQTMAFAFITNLFAALWGVSGGFGLSSSSYKAFLILLMTNFYSSIVGILLNRVFPAVAKGFHLMAFLCAMLSVTILFSGLVPSEIKCMPWVLMTIVLLLVIGLLAHELSSLSNQSS</sequence>